<dbReference type="PROSITE" id="PS00871">
    <property type="entry name" value="CLPAB_2"/>
    <property type="match status" value="1"/>
</dbReference>
<dbReference type="AlphaFoldDB" id="A0A1H1EH66"/>
<dbReference type="STRING" id="37928.SAMN04489742_2935"/>
<dbReference type="SUPFAM" id="SSF81923">
    <property type="entry name" value="Double Clp-N motif"/>
    <property type="match status" value="1"/>
</dbReference>
<dbReference type="Gene3D" id="1.10.8.60">
    <property type="match status" value="1"/>
</dbReference>
<dbReference type="NCBIfam" id="TIGR03346">
    <property type="entry name" value="chaperone_ClpB"/>
    <property type="match status" value="1"/>
</dbReference>
<keyword evidence="14" id="KW-0378">Hydrolase</keyword>
<dbReference type="PROSITE" id="PS51903">
    <property type="entry name" value="CLP_R"/>
    <property type="match status" value="1"/>
</dbReference>
<dbReference type="SMART" id="SM00382">
    <property type="entry name" value="AAA"/>
    <property type="match status" value="2"/>
</dbReference>
<comment type="subunit">
    <text evidence="12">Homohexamer; The oligomerization is ATP-dependent.</text>
</comment>
<protein>
    <recommendedName>
        <fullName evidence="12">Chaperone protein ClpB</fullName>
    </recommendedName>
</protein>
<keyword evidence="4 11" id="KW-0547">Nucleotide-binding</keyword>
<dbReference type="GO" id="GO:0005524">
    <property type="term" value="F:ATP binding"/>
    <property type="evidence" value="ECO:0007669"/>
    <property type="project" value="UniProtKB-UniRule"/>
</dbReference>
<gene>
    <name evidence="12" type="primary">clpB</name>
    <name evidence="14" type="ORF">SAMN04489742_2935</name>
</gene>
<dbReference type="GO" id="GO:0042026">
    <property type="term" value="P:protein refolding"/>
    <property type="evidence" value="ECO:0007669"/>
    <property type="project" value="UniProtKB-UniRule"/>
</dbReference>
<evidence type="ECO:0000256" key="11">
    <source>
        <dbReference type="RuleBase" id="RU004432"/>
    </source>
</evidence>
<dbReference type="InterPro" id="IPR017730">
    <property type="entry name" value="Chaperonin_ClpB"/>
</dbReference>
<dbReference type="PROSITE" id="PS00870">
    <property type="entry name" value="CLPAB_1"/>
    <property type="match status" value="1"/>
</dbReference>
<dbReference type="SUPFAM" id="SSF52540">
    <property type="entry name" value="P-loop containing nucleoside triphosphate hydrolases"/>
    <property type="match status" value="2"/>
</dbReference>
<comment type="subcellular location">
    <subcellularLocation>
        <location evidence="1 12">Cytoplasm</location>
    </subcellularLocation>
</comment>
<dbReference type="CDD" id="cd19499">
    <property type="entry name" value="RecA-like_ClpB_Hsp104-like"/>
    <property type="match status" value="1"/>
</dbReference>
<dbReference type="InterPro" id="IPR050130">
    <property type="entry name" value="ClpA_ClpB"/>
</dbReference>
<evidence type="ECO:0000259" key="13">
    <source>
        <dbReference type="PROSITE" id="PS51903"/>
    </source>
</evidence>
<dbReference type="EMBL" id="FNKH01000002">
    <property type="protein sequence ID" value="SDQ88092.1"/>
    <property type="molecule type" value="Genomic_DNA"/>
</dbReference>
<keyword evidence="14" id="KW-0645">Protease</keyword>
<dbReference type="InterPro" id="IPR036628">
    <property type="entry name" value="Clp_N_dom_sf"/>
</dbReference>
<evidence type="ECO:0000256" key="10">
    <source>
        <dbReference type="PROSITE-ProRule" id="PRU01251"/>
    </source>
</evidence>
<evidence type="ECO:0000313" key="14">
    <source>
        <dbReference type="EMBL" id="SDQ88092.1"/>
    </source>
</evidence>
<feature type="domain" description="Clp R" evidence="13">
    <location>
        <begin position="2"/>
        <end position="147"/>
    </location>
</feature>
<keyword evidence="12" id="KW-0963">Cytoplasm</keyword>
<evidence type="ECO:0000256" key="7">
    <source>
        <dbReference type="ARBA" id="ARBA00023054"/>
    </source>
</evidence>
<dbReference type="PANTHER" id="PTHR11638:SF18">
    <property type="entry name" value="HEAT SHOCK PROTEIN 104"/>
    <property type="match status" value="1"/>
</dbReference>
<dbReference type="GO" id="GO:0016887">
    <property type="term" value="F:ATP hydrolysis activity"/>
    <property type="evidence" value="ECO:0007669"/>
    <property type="project" value="InterPro"/>
</dbReference>
<keyword evidence="6 12" id="KW-0346">Stress response</keyword>
<organism evidence="14 15">
    <name type="scientific">Crystallibacter crystallopoietes</name>
    <dbReference type="NCBI Taxonomy" id="37928"/>
    <lineage>
        <taxon>Bacteria</taxon>
        <taxon>Bacillati</taxon>
        <taxon>Actinomycetota</taxon>
        <taxon>Actinomycetes</taxon>
        <taxon>Micrococcales</taxon>
        <taxon>Micrococcaceae</taxon>
        <taxon>Crystallibacter</taxon>
    </lineage>
</organism>
<evidence type="ECO:0000256" key="9">
    <source>
        <dbReference type="ARBA" id="ARBA00026057"/>
    </source>
</evidence>
<evidence type="ECO:0000256" key="5">
    <source>
        <dbReference type="ARBA" id="ARBA00022840"/>
    </source>
</evidence>
<proteinExistence type="inferred from homology"/>
<name>A0A1H1EH66_9MICC</name>
<dbReference type="InterPro" id="IPR003959">
    <property type="entry name" value="ATPase_AAA_core"/>
</dbReference>
<evidence type="ECO:0000256" key="6">
    <source>
        <dbReference type="ARBA" id="ARBA00023016"/>
    </source>
</evidence>
<evidence type="ECO:0000256" key="4">
    <source>
        <dbReference type="ARBA" id="ARBA00022741"/>
    </source>
</evidence>
<dbReference type="InterPro" id="IPR019489">
    <property type="entry name" value="Clp_ATPase_C"/>
</dbReference>
<dbReference type="GO" id="GO:0034605">
    <property type="term" value="P:cellular response to heat"/>
    <property type="evidence" value="ECO:0007669"/>
    <property type="project" value="TreeGrafter"/>
</dbReference>
<dbReference type="Pfam" id="PF00004">
    <property type="entry name" value="AAA"/>
    <property type="match status" value="1"/>
</dbReference>
<evidence type="ECO:0000256" key="12">
    <source>
        <dbReference type="RuleBase" id="RU362034"/>
    </source>
</evidence>
<keyword evidence="15" id="KW-1185">Reference proteome</keyword>
<keyword evidence="5 11" id="KW-0067">ATP-binding</keyword>
<keyword evidence="8 11" id="KW-0143">Chaperone</keyword>
<keyword evidence="7 12" id="KW-0175">Coiled coil</keyword>
<evidence type="ECO:0000256" key="1">
    <source>
        <dbReference type="ARBA" id="ARBA00004496"/>
    </source>
</evidence>
<dbReference type="GO" id="GO:0005737">
    <property type="term" value="C:cytoplasm"/>
    <property type="evidence" value="ECO:0007669"/>
    <property type="project" value="UniProtKB-SubCell"/>
</dbReference>
<dbReference type="PRINTS" id="PR00300">
    <property type="entry name" value="CLPPROTEASEA"/>
</dbReference>
<comment type="similarity">
    <text evidence="2 11">Belongs to the ClpA/ClpB family.</text>
</comment>
<evidence type="ECO:0000256" key="8">
    <source>
        <dbReference type="ARBA" id="ARBA00023186"/>
    </source>
</evidence>
<dbReference type="Gene3D" id="1.10.1780.10">
    <property type="entry name" value="Clp, N-terminal domain"/>
    <property type="match status" value="1"/>
</dbReference>
<dbReference type="Pfam" id="PF10431">
    <property type="entry name" value="ClpB_D2-small"/>
    <property type="match status" value="1"/>
</dbReference>
<comment type="subunit">
    <text evidence="9">Homohexamer. The oligomerization is ATP-dependent.</text>
</comment>
<dbReference type="GO" id="GO:0008233">
    <property type="term" value="F:peptidase activity"/>
    <property type="evidence" value="ECO:0007669"/>
    <property type="project" value="UniProtKB-KW"/>
</dbReference>
<dbReference type="InterPro" id="IPR001270">
    <property type="entry name" value="ClpA/B"/>
</dbReference>
<dbReference type="SMART" id="SM01086">
    <property type="entry name" value="ClpB_D2-small"/>
    <property type="match status" value="1"/>
</dbReference>
<dbReference type="Pfam" id="PF07724">
    <property type="entry name" value="AAA_2"/>
    <property type="match status" value="1"/>
</dbReference>
<sequence>MLDAKFTTKSQEALSSAAMNASTVGNPQVEPAHLLKALMDQREGVAVALLKAAGSDPDAVSVQASSAIKALPASSGTSVAQAQYSRGILQVINVAKQEAERLGDSYISTEHLLLGLAADSAATGKILQNAGASHEALRAALSGVRGDRKVDSADPENTFQALEKFGVDLTAIARSGKLDPVIGRDAEIRRVVQVLSRRTKNNPVLIGEPGVGKTAVVEGLAQRIVAGDVPESLRGKTLISLDLGSMVAGAKYRGEFEERLKAVLEEIKNSDGQIVTFIDELHTVVGAGASEGSMDAGNMLKPMLARGELRMIGATTLDEYRENVEKDPALERRFQQVYVGEPSVDDTIGILRGLKERYEAHHKVSIADSALVAAATLSNRYIAGRQLPDKAIDLVDEAASRLRMEIDSAPEEIDQLRRAVDRLTMEELALADETDVASQERLEALRADMADKKEQLAALNARWEAEKAGLNRVGDLKAKLDELRSLADKAQRDGDLAEASRILYGEIPALQKDLDAAQAAETETEAPELMVSEEVGADDIAEVISAWTGIPAGRMLQGESQKLLQMEQFIGGRLIGQTKAVASVSDAVRRARAGISDPDRPTGSFLFLGPTGVGKTELAKALADFLFDDERAMVRIDMSEYSEKHSVSRLVGAPPGYVGYEEGGQLTEAVRRRPYSVVLLDEVEKAHPEVFDILLQVLDDGRLTDGQGRTVDFRNVILVLTSNMGSQFLVDPMLDDGQKREAVMKVVNASFKPEFLNRLDDVIMFDPLSIEELSRIVDLQVQSLAARLNERRLTLEVTDGAREWLALTGFDPAYGARPLRRLVQREIGDRLARGLLSGDISDGDTVLVDVAEASLEGGAEGLTVRAK</sequence>
<comment type="function">
    <text evidence="12">Part of a stress-induced multi-chaperone system, it is involved in the recovery of the cell from heat-induced damage, in cooperation with DnaK, DnaJ and GrpE.</text>
</comment>
<dbReference type="InterPro" id="IPR028299">
    <property type="entry name" value="ClpA/B_CS2"/>
</dbReference>
<feature type="coiled-coil region" evidence="12">
    <location>
        <begin position="399"/>
        <end position="493"/>
    </location>
</feature>
<dbReference type="FunFam" id="3.40.50.300:FF:000010">
    <property type="entry name" value="Chaperone clpB 1, putative"/>
    <property type="match status" value="1"/>
</dbReference>
<dbReference type="CDD" id="cd00009">
    <property type="entry name" value="AAA"/>
    <property type="match status" value="1"/>
</dbReference>
<dbReference type="InterPro" id="IPR027417">
    <property type="entry name" value="P-loop_NTPase"/>
</dbReference>
<accession>A0A1H1EH66</accession>
<dbReference type="Pfam" id="PF02861">
    <property type="entry name" value="Clp_N"/>
    <property type="match status" value="1"/>
</dbReference>
<evidence type="ECO:0000313" key="15">
    <source>
        <dbReference type="Proteomes" id="UP000181917"/>
    </source>
</evidence>
<dbReference type="PANTHER" id="PTHR11638">
    <property type="entry name" value="ATP-DEPENDENT CLP PROTEASE"/>
    <property type="match status" value="1"/>
</dbReference>
<dbReference type="Proteomes" id="UP000181917">
    <property type="component" value="Unassembled WGS sequence"/>
</dbReference>
<dbReference type="InterPro" id="IPR003593">
    <property type="entry name" value="AAA+_ATPase"/>
</dbReference>
<dbReference type="GO" id="GO:0006508">
    <property type="term" value="P:proteolysis"/>
    <property type="evidence" value="ECO:0007669"/>
    <property type="project" value="UniProtKB-KW"/>
</dbReference>
<dbReference type="InterPro" id="IPR018368">
    <property type="entry name" value="ClpA/B_CS1"/>
</dbReference>
<dbReference type="FunFam" id="1.10.8.60:FF:000017">
    <property type="entry name" value="ATP-dependent chaperone ClpB"/>
    <property type="match status" value="1"/>
</dbReference>
<dbReference type="Pfam" id="PF17871">
    <property type="entry name" value="AAA_lid_9"/>
    <property type="match status" value="1"/>
</dbReference>
<dbReference type="InterPro" id="IPR041546">
    <property type="entry name" value="ClpA/ClpB_AAA_lid"/>
</dbReference>
<dbReference type="Gene3D" id="3.40.50.300">
    <property type="entry name" value="P-loop containing nucleotide triphosphate hydrolases"/>
    <property type="match status" value="3"/>
</dbReference>
<evidence type="ECO:0000256" key="3">
    <source>
        <dbReference type="ARBA" id="ARBA00022737"/>
    </source>
</evidence>
<evidence type="ECO:0000256" key="2">
    <source>
        <dbReference type="ARBA" id="ARBA00008675"/>
    </source>
</evidence>
<dbReference type="FunFam" id="3.40.50.300:FF:000025">
    <property type="entry name" value="ATP-dependent Clp protease subunit"/>
    <property type="match status" value="1"/>
</dbReference>
<dbReference type="FunFam" id="3.40.50.300:FF:000120">
    <property type="entry name" value="ATP-dependent chaperone ClpB"/>
    <property type="match status" value="1"/>
</dbReference>
<keyword evidence="3 10" id="KW-0677">Repeat</keyword>
<reference evidence="14 15" key="1">
    <citation type="submission" date="2016-10" db="EMBL/GenBank/DDBJ databases">
        <authorList>
            <person name="de Groot N.N."/>
        </authorList>
    </citation>
    <scope>NUCLEOTIDE SEQUENCE [LARGE SCALE GENOMIC DNA]</scope>
    <source>
        <strain evidence="14 15">DSM 20117</strain>
    </source>
</reference>
<dbReference type="InterPro" id="IPR004176">
    <property type="entry name" value="Clp_R_N"/>
</dbReference>